<dbReference type="OrthoDB" id="980363at2"/>
<dbReference type="EMBL" id="BAJS01000002">
    <property type="protein sequence ID" value="GAK35623.1"/>
    <property type="molecule type" value="Genomic_DNA"/>
</dbReference>
<dbReference type="AlphaFoldDB" id="A0A069CYG6"/>
<comment type="caution">
    <text evidence="1">The sequence shown here is derived from an EMBL/GenBank/DDBJ whole genome shotgun (WGS) entry which is preliminary data.</text>
</comment>
<sequence length="201" mass="23175">MSKVCIFIESDKETTNEGHFVRHMAKLVYAGDSKEIEIVGTGGYTNLDQFAVQMQRNTDNGIKNLVIFDADFPKEGGFEKRKAELLSVKAEKGVDFELFLFPNNKDDGTFEHLLEHLATEEHKGLLECFEGYESCIRGRNNPKYISPDQKAKMYAYVSTQTDPKYIKMFKKGDWRFNQTDLWNLDVDYLTPLKDFLSSNLE</sequence>
<evidence type="ECO:0000313" key="1">
    <source>
        <dbReference type="EMBL" id="GAK35623.1"/>
    </source>
</evidence>
<accession>A0A069CYG6</accession>
<organism evidence="1 2">
    <name type="scientific">Bacteroides graminisolvens DSM 19988 = JCM 15093</name>
    <dbReference type="NCBI Taxonomy" id="1121097"/>
    <lineage>
        <taxon>Bacteria</taxon>
        <taxon>Pseudomonadati</taxon>
        <taxon>Bacteroidota</taxon>
        <taxon>Bacteroidia</taxon>
        <taxon>Bacteroidales</taxon>
        <taxon>Bacteroidaceae</taxon>
        <taxon>Bacteroides</taxon>
    </lineage>
</organism>
<reference evidence="1 2" key="1">
    <citation type="journal article" date="2015" name="Microbes Environ.">
        <title>Distribution and evolution of nitrogen fixation genes in the phylum bacteroidetes.</title>
        <authorList>
            <person name="Inoue J."/>
            <person name="Oshima K."/>
            <person name="Suda W."/>
            <person name="Sakamoto M."/>
            <person name="Iino T."/>
            <person name="Noda S."/>
            <person name="Hongoh Y."/>
            <person name="Hattori M."/>
            <person name="Ohkuma M."/>
        </authorList>
    </citation>
    <scope>NUCLEOTIDE SEQUENCE [LARGE SCALE GENOMIC DNA]</scope>
    <source>
        <strain evidence="1 2">JCM 15093</strain>
    </source>
</reference>
<evidence type="ECO:0000313" key="2">
    <source>
        <dbReference type="Proteomes" id="UP000027601"/>
    </source>
</evidence>
<dbReference type="InterPro" id="IPR024508">
    <property type="entry name" value="DUF3226"/>
</dbReference>
<dbReference type="Pfam" id="PF11536">
    <property type="entry name" value="DUF3226"/>
    <property type="match status" value="1"/>
</dbReference>
<dbReference type="Proteomes" id="UP000027601">
    <property type="component" value="Unassembled WGS sequence"/>
</dbReference>
<proteinExistence type="predicted"/>
<dbReference type="STRING" id="1121097.GCA_000428125_01338"/>
<dbReference type="RefSeq" id="WP_024995726.1">
    <property type="nucleotide sequence ID" value="NZ_BAJS01000002.1"/>
</dbReference>
<keyword evidence="2" id="KW-1185">Reference proteome</keyword>
<dbReference type="eggNOG" id="ENOG503451Y">
    <property type="taxonomic scope" value="Bacteria"/>
</dbReference>
<gene>
    <name evidence="1" type="ORF">JCM15093_728</name>
</gene>
<name>A0A069CYG6_9BACE</name>
<protein>
    <submittedName>
        <fullName evidence="1">Uncharacterized protein</fullName>
    </submittedName>
</protein>